<dbReference type="InterPro" id="IPR007470">
    <property type="entry name" value="HemX"/>
</dbReference>
<keyword evidence="3" id="KW-0489">Methyltransferase</keyword>
<evidence type="ECO:0000256" key="2">
    <source>
        <dbReference type="SAM" id="Phobius"/>
    </source>
</evidence>
<keyword evidence="2" id="KW-1133">Transmembrane helix</keyword>
<feature type="region of interest" description="Disordered" evidence="1">
    <location>
        <begin position="316"/>
        <end position="354"/>
    </location>
</feature>
<comment type="caution">
    <text evidence="3">The sequence shown here is derived from an EMBL/GenBank/DDBJ whole genome shotgun (WGS) entry which is preliminary data.</text>
</comment>
<dbReference type="Proteomes" id="UP001234354">
    <property type="component" value="Unassembled WGS sequence"/>
</dbReference>
<gene>
    <name evidence="3" type="ORF">QE383_003459</name>
</gene>
<dbReference type="RefSeq" id="WP_425518714.1">
    <property type="nucleotide sequence ID" value="NZ_JAUTBB010000001.1"/>
</dbReference>
<sequence>MNDAIASAESDTRPRRRIWPALIVLLLIAALAAAGWYGWQQWQGWRAAQEGQIQRQLAALDQRIDVLRGDARAQGERIQDAAATNRVLRDEMLGLSQRGALLEDTVAKLADSTRQGATALRLDQTQLELQLAAQRLNIAGDLPGAQQAYALAADTLAGLDDPRVLNLKQSLEQERAAVLRLGAGPKAQALQQLDAASAALAQLPRQVPVDPGARPAWQRVLAPLVDVRPSGARVAVVPAQRAAFDNALQLELTLARAAAERNDTAGFRAAVLRAAGWIPRLWPVTPQANALERQLRQIAALPLQPQIPELGSTLAQLQAQRGKATGTAPATPAPVPAPAPPSAPAAPAPTETTP</sequence>
<evidence type="ECO:0000256" key="1">
    <source>
        <dbReference type="SAM" id="MobiDB-lite"/>
    </source>
</evidence>
<organism evidence="3 4">
    <name type="scientific">Pseudoxanthomonas winnipegensis</name>
    <dbReference type="NCBI Taxonomy" id="2480810"/>
    <lineage>
        <taxon>Bacteria</taxon>
        <taxon>Pseudomonadati</taxon>
        <taxon>Pseudomonadota</taxon>
        <taxon>Gammaproteobacteria</taxon>
        <taxon>Lysobacterales</taxon>
        <taxon>Lysobacteraceae</taxon>
        <taxon>Pseudoxanthomonas</taxon>
    </lineage>
</organism>
<dbReference type="GO" id="GO:0032259">
    <property type="term" value="P:methylation"/>
    <property type="evidence" value="ECO:0007669"/>
    <property type="project" value="UniProtKB-KW"/>
</dbReference>
<keyword evidence="2" id="KW-0472">Membrane</keyword>
<feature type="compositionally biased region" description="Pro residues" evidence="1">
    <location>
        <begin position="331"/>
        <end position="347"/>
    </location>
</feature>
<dbReference type="PANTHER" id="PTHR38043">
    <property type="entry name" value="PROTEIN HEMX"/>
    <property type="match status" value="1"/>
</dbReference>
<dbReference type="Pfam" id="PF04375">
    <property type="entry name" value="HemX"/>
    <property type="match status" value="1"/>
</dbReference>
<dbReference type="GO" id="GO:0004851">
    <property type="term" value="F:uroporphyrin-III C-methyltransferase activity"/>
    <property type="evidence" value="ECO:0007669"/>
    <property type="project" value="UniProtKB-EC"/>
</dbReference>
<name>A0AAW8GH96_9GAMM</name>
<protein>
    <submittedName>
        <fullName evidence="3">Uroporphyrin-3 C-methyltransferase</fullName>
        <ecNumber evidence="3">2.1.1.107</ecNumber>
    </submittedName>
</protein>
<accession>A0AAW8GH96</accession>
<keyword evidence="2" id="KW-0812">Transmembrane</keyword>
<dbReference type="EC" id="2.1.1.107" evidence="3"/>
<feature type="transmembrane region" description="Helical" evidence="2">
    <location>
        <begin position="18"/>
        <end position="39"/>
    </location>
</feature>
<evidence type="ECO:0000313" key="4">
    <source>
        <dbReference type="Proteomes" id="UP001234354"/>
    </source>
</evidence>
<reference evidence="3" key="1">
    <citation type="submission" date="2023-07" db="EMBL/GenBank/DDBJ databases">
        <title>Functional and genomic diversity of the sorghum phyllosphere microbiome.</title>
        <authorList>
            <person name="Shade A."/>
        </authorList>
    </citation>
    <scope>NUCLEOTIDE SEQUENCE</scope>
    <source>
        <strain evidence="3">SORGH_AS_0908</strain>
    </source>
</reference>
<keyword evidence="3" id="KW-0808">Transferase</keyword>
<proteinExistence type="predicted"/>
<dbReference type="AlphaFoldDB" id="A0AAW8GH96"/>
<evidence type="ECO:0000313" key="3">
    <source>
        <dbReference type="EMBL" id="MDQ1121151.1"/>
    </source>
</evidence>
<dbReference type="PANTHER" id="PTHR38043:SF1">
    <property type="entry name" value="PROTEIN HEMX"/>
    <property type="match status" value="1"/>
</dbReference>
<dbReference type="EMBL" id="JAUTBB010000001">
    <property type="protein sequence ID" value="MDQ1121151.1"/>
    <property type="molecule type" value="Genomic_DNA"/>
</dbReference>